<dbReference type="FunFam" id="3.20.20.105:FF:000001">
    <property type="entry name" value="Queuine tRNA-ribosyltransferase"/>
    <property type="match status" value="1"/>
</dbReference>
<dbReference type="Proteomes" id="UP000016762">
    <property type="component" value="Unassembled WGS sequence"/>
</dbReference>
<evidence type="ECO:0000256" key="7">
    <source>
        <dbReference type="HAMAP-Rule" id="MF_00168"/>
    </source>
</evidence>
<comment type="caution">
    <text evidence="7">Lacks conserved residue(s) required for the propagation of feature annotation.</text>
</comment>
<comment type="pathway">
    <text evidence="1 7">tRNA modification; tRNA-queuosine biosynthesis.</text>
</comment>
<comment type="similarity">
    <text evidence="7">Belongs to the queuine tRNA-ribosyltransferase family.</text>
</comment>
<feature type="active site" description="Proton acceptor" evidence="7">
    <location>
        <position position="89"/>
    </location>
</feature>
<comment type="subunit">
    <text evidence="7">Homodimer. Within each dimer, one monomer is responsible for RNA recognition and catalysis, while the other monomer binds to the replacement base PreQ1.</text>
</comment>
<dbReference type="GO" id="GO:0005829">
    <property type="term" value="C:cytosol"/>
    <property type="evidence" value="ECO:0007669"/>
    <property type="project" value="TreeGrafter"/>
</dbReference>
<feature type="domain" description="tRNA-guanine(15) transglycosylase-like" evidence="8">
    <location>
        <begin position="10"/>
        <end position="367"/>
    </location>
</feature>
<keyword evidence="4 7" id="KW-0819">tRNA processing</keyword>
<keyword evidence="9" id="KW-0560">Oxidoreductase</keyword>
<proteinExistence type="inferred from homology"/>
<dbReference type="SUPFAM" id="SSF51713">
    <property type="entry name" value="tRNA-guanine transglycosylase"/>
    <property type="match status" value="1"/>
</dbReference>
<dbReference type="STRING" id="1397666.RS24_00394"/>
<dbReference type="InterPro" id="IPR002616">
    <property type="entry name" value="tRNA_ribo_trans-like"/>
</dbReference>
<evidence type="ECO:0000256" key="2">
    <source>
        <dbReference type="ARBA" id="ARBA00022676"/>
    </source>
</evidence>
<dbReference type="GO" id="GO:0008616">
    <property type="term" value="P:tRNA queuosine(34) biosynthetic process"/>
    <property type="evidence" value="ECO:0007669"/>
    <property type="project" value="UniProtKB-UniRule"/>
</dbReference>
<keyword evidence="9" id="KW-0413">Isomerase</keyword>
<evidence type="ECO:0000256" key="4">
    <source>
        <dbReference type="ARBA" id="ARBA00022694"/>
    </source>
</evidence>
<evidence type="ECO:0000256" key="6">
    <source>
        <dbReference type="ARBA" id="ARBA00050112"/>
    </source>
</evidence>
<dbReference type="PANTHER" id="PTHR46499:SF1">
    <property type="entry name" value="QUEUINE TRNA-RIBOSYLTRANSFERASE"/>
    <property type="match status" value="1"/>
</dbReference>
<dbReference type="HAMAP" id="MF_00168">
    <property type="entry name" value="Q_tRNA_Tgt"/>
    <property type="match status" value="1"/>
</dbReference>
<dbReference type="AlphaFoldDB" id="U2WV75"/>
<dbReference type="Gene3D" id="3.20.20.105">
    <property type="entry name" value="Queuine tRNA-ribosyltransferase-like"/>
    <property type="match status" value="1"/>
</dbReference>
<dbReference type="GO" id="GO:0008479">
    <property type="term" value="F:tRNA-guanosine(34) queuine transglycosylase activity"/>
    <property type="evidence" value="ECO:0007669"/>
    <property type="project" value="UniProtKB-UniRule"/>
</dbReference>
<dbReference type="GO" id="GO:0016491">
    <property type="term" value="F:oxidoreductase activity"/>
    <property type="evidence" value="ECO:0007669"/>
    <property type="project" value="UniProtKB-KW"/>
</dbReference>
<name>U2WV75_9PROT</name>
<dbReference type="eggNOG" id="COG0343">
    <property type="taxonomic scope" value="Bacteria"/>
</dbReference>
<dbReference type="PANTHER" id="PTHR46499">
    <property type="entry name" value="QUEUINE TRNA-RIBOSYLTRANSFERASE"/>
    <property type="match status" value="1"/>
</dbReference>
<protein>
    <recommendedName>
        <fullName evidence="7">Queuine tRNA-ribosyltransferase</fullName>
        <ecNumber evidence="7">2.4.2.29</ecNumber>
    </recommendedName>
    <alternativeName>
        <fullName evidence="7">Guanine insertion enzyme</fullName>
    </alternativeName>
    <alternativeName>
        <fullName evidence="7">tRNA-guanine transglycosylase</fullName>
    </alternativeName>
</protein>
<dbReference type="InterPro" id="IPR050076">
    <property type="entry name" value="ArchSynthase1/Queuine_TRR"/>
</dbReference>
<gene>
    <name evidence="7" type="primary">tgt</name>
    <name evidence="9" type="ORF">RS24_00394</name>
</gene>
<sequence length="378" mass="42117">MDFILHSKDKNARRGKVITPRGEIRTPAFMPVGTAGTVKAMYMEQVKDLGADIVLGNTYHLMLRPGAEEVAELGGLHDFMKWEGPILTDSGGFQVMSLSKLRKMSEEGVNFQSHIDGKSYMLTPERSIEIQTLLGANIRMILDECTPFPATEKQARDSMALSTRWAERSKKAFQLYDKGEGDALFGIVQGGVYENLRLESVSNLLDIGFDGYAVGGLAVGEGQEEMLKVLEFTVPALPEDKPRYLMGVGTPEDLVLSVAKGIDMFDCVMPTRAGRHGLAYTRKGKVNLKNARHANDPRPLDEECDCPAASQYSRAYLHHLVRCGEYLAAMLLTWNNLHYYQSLMQEMRQNIEAGSFEAFVAAFYRDQNEGDIPPFEKA</sequence>
<feature type="binding site" evidence="7">
    <location>
        <begin position="89"/>
        <end position="93"/>
    </location>
    <ligand>
        <name>substrate</name>
    </ligand>
</feature>
<feature type="region of interest" description="RNA binding" evidence="7">
    <location>
        <begin position="247"/>
        <end position="253"/>
    </location>
</feature>
<evidence type="ECO:0000313" key="10">
    <source>
        <dbReference type="Proteomes" id="UP000016762"/>
    </source>
</evidence>
<dbReference type="NCBIfam" id="TIGR00430">
    <property type="entry name" value="Q_tRNA_tgt"/>
    <property type="match status" value="1"/>
</dbReference>
<comment type="catalytic activity">
    <reaction evidence="6 7">
        <text>7-aminomethyl-7-carbaguanine + guanosine(34) in tRNA = 7-aminomethyl-7-carbaguanosine(34) in tRNA + guanine</text>
        <dbReference type="Rhea" id="RHEA:24104"/>
        <dbReference type="Rhea" id="RHEA-COMP:10341"/>
        <dbReference type="Rhea" id="RHEA-COMP:10342"/>
        <dbReference type="ChEBI" id="CHEBI:16235"/>
        <dbReference type="ChEBI" id="CHEBI:58703"/>
        <dbReference type="ChEBI" id="CHEBI:74269"/>
        <dbReference type="ChEBI" id="CHEBI:82833"/>
        <dbReference type="EC" id="2.4.2.29"/>
    </reaction>
</comment>
<organism evidence="9 10">
    <name type="scientific">Candidatus Micropelagius thuwalensis</name>
    <dbReference type="NCBI Taxonomy" id="1397666"/>
    <lineage>
        <taxon>Bacteria</taxon>
        <taxon>Pseudomonadati</taxon>
        <taxon>Pseudomonadota</taxon>
        <taxon>Alphaproteobacteria</taxon>
        <taxon>PS1 clade</taxon>
        <taxon>Candidatus Micropelagius</taxon>
    </lineage>
</organism>
<dbReference type="UniPathway" id="UPA00392"/>
<comment type="caution">
    <text evidence="9">The sequence shown here is derived from an EMBL/GenBank/DDBJ whole genome shotgun (WGS) entry which is preliminary data.</text>
</comment>
<accession>U2WV75</accession>
<dbReference type="InterPro" id="IPR004803">
    <property type="entry name" value="TGT"/>
</dbReference>
<dbReference type="OrthoDB" id="9805417at2"/>
<dbReference type="Pfam" id="PF01702">
    <property type="entry name" value="TGT"/>
    <property type="match status" value="1"/>
</dbReference>
<feature type="region of interest" description="RNA binding; important for wobble base 34 recognition" evidence="7">
    <location>
        <begin position="271"/>
        <end position="275"/>
    </location>
</feature>
<dbReference type="PATRIC" id="fig|1397666.3.peg.361"/>
<feature type="active site" description="Nucleophile" evidence="7">
    <location>
        <position position="266"/>
    </location>
</feature>
<reference evidence="9 10" key="1">
    <citation type="journal article" date="2014" name="FEMS Microbiol. Ecol.">
        <title>Genomic differentiation among two strains of the PS1 clade isolated from geographically separated marine habitats.</title>
        <authorList>
            <person name="Jimenez-Infante F."/>
            <person name="Ngugi D.K."/>
            <person name="Alam I."/>
            <person name="Rashid M."/>
            <person name="Baalawi W."/>
            <person name="Kamau A.A."/>
            <person name="Bajic V.B."/>
            <person name="Stingl U."/>
        </authorList>
    </citation>
    <scope>NUCLEOTIDE SEQUENCE [LARGE SCALE GENOMIC DNA]</scope>
    <source>
        <strain evidence="9 10">RS24</strain>
    </source>
</reference>
<dbReference type="EMBL" id="AWXE01000001">
    <property type="protein sequence ID" value="ERL47450.1"/>
    <property type="molecule type" value="Genomic_DNA"/>
</dbReference>
<keyword evidence="10" id="KW-1185">Reference proteome</keyword>
<evidence type="ECO:0000259" key="8">
    <source>
        <dbReference type="Pfam" id="PF01702"/>
    </source>
</evidence>
<evidence type="ECO:0000256" key="5">
    <source>
        <dbReference type="ARBA" id="ARBA00022785"/>
    </source>
</evidence>
<dbReference type="RefSeq" id="WP_021776468.1">
    <property type="nucleotide sequence ID" value="NZ_AWXE01000001.1"/>
</dbReference>
<dbReference type="GO" id="GO:0016853">
    <property type="term" value="F:isomerase activity"/>
    <property type="evidence" value="ECO:0007669"/>
    <property type="project" value="UniProtKB-KW"/>
</dbReference>
<evidence type="ECO:0000256" key="3">
    <source>
        <dbReference type="ARBA" id="ARBA00022679"/>
    </source>
</evidence>
<feature type="binding site" evidence="7">
    <location>
        <position position="216"/>
    </location>
    <ligand>
        <name>substrate</name>
    </ligand>
</feature>
<keyword evidence="5 7" id="KW-0671">Queuosine biosynthesis</keyword>
<dbReference type="NCBIfam" id="TIGR00449">
    <property type="entry name" value="tgt_general"/>
    <property type="match status" value="1"/>
</dbReference>
<comment type="function">
    <text evidence="7">Catalyzes the base-exchange of a guanine (G) residue with the queuine precursor 7-aminomethyl-7-deazaguanine (PreQ1) at position 34 (anticodon wobble position) in tRNAs with GU(N) anticodons (tRNA-Asp, -Asn, -His and -Tyr). Catalysis occurs through a double-displacement mechanism. The nucleophile active site attacks the C1' of nucleotide 34 to detach the guanine base from the RNA, forming a covalent enzyme-RNA intermediate. The proton acceptor active site deprotonates the incoming PreQ1, allowing a nucleophilic attack on the C1' of the ribose to form the product. After dissociation, two additional enzymatic reactions on the tRNA convert PreQ1 to queuine (Q), resulting in the hypermodified nucleoside queuosine (7-(((4,5-cis-dihydroxy-2-cyclopenten-1-yl)amino)methyl)-7-deazaguanosine).</text>
</comment>
<dbReference type="InterPro" id="IPR036511">
    <property type="entry name" value="TGT-like_sf"/>
</dbReference>
<feature type="binding site" evidence="7">
    <location>
        <position position="189"/>
    </location>
    <ligand>
        <name>substrate</name>
    </ligand>
</feature>
<evidence type="ECO:0000313" key="9">
    <source>
        <dbReference type="EMBL" id="ERL47450.1"/>
    </source>
</evidence>
<evidence type="ECO:0000256" key="1">
    <source>
        <dbReference type="ARBA" id="ARBA00004691"/>
    </source>
</evidence>
<feature type="binding site" evidence="7">
    <location>
        <position position="143"/>
    </location>
    <ligand>
        <name>substrate</name>
    </ligand>
</feature>
<keyword evidence="2 7" id="KW-0328">Glycosyltransferase</keyword>
<keyword evidence="3 7" id="KW-0808">Transferase</keyword>
<dbReference type="EC" id="2.4.2.29" evidence="7"/>